<feature type="domain" description="Thymidylate kinase-like" evidence="11">
    <location>
        <begin position="27"/>
        <end position="216"/>
    </location>
</feature>
<evidence type="ECO:0000313" key="13">
    <source>
        <dbReference type="Proteomes" id="UP000437131"/>
    </source>
</evidence>
<dbReference type="Pfam" id="PF02223">
    <property type="entry name" value="Thymidylate_kin"/>
    <property type="match status" value="1"/>
</dbReference>
<keyword evidence="7 10" id="KW-0418">Kinase</keyword>
<comment type="caution">
    <text evidence="12">The sequence shown here is derived from an EMBL/GenBank/DDBJ whole genome shotgun (WGS) entry which is preliminary data.</text>
</comment>
<dbReference type="AlphaFoldDB" id="A0A844GZB5"/>
<dbReference type="InterPro" id="IPR018094">
    <property type="entry name" value="Thymidylate_kinase"/>
</dbReference>
<dbReference type="GO" id="GO:0006227">
    <property type="term" value="P:dUDP biosynthetic process"/>
    <property type="evidence" value="ECO:0007669"/>
    <property type="project" value="TreeGrafter"/>
</dbReference>
<evidence type="ECO:0000259" key="11">
    <source>
        <dbReference type="Pfam" id="PF02223"/>
    </source>
</evidence>
<dbReference type="GO" id="GO:0005524">
    <property type="term" value="F:ATP binding"/>
    <property type="evidence" value="ECO:0007669"/>
    <property type="project" value="UniProtKB-UniRule"/>
</dbReference>
<comment type="caution">
    <text evidence="10">Lacks conserved residue(s) required for the propagation of feature annotation.</text>
</comment>
<dbReference type="Proteomes" id="UP000437131">
    <property type="component" value="Unassembled WGS sequence"/>
</dbReference>
<keyword evidence="8 10" id="KW-0067">ATP-binding</keyword>
<keyword evidence="5 10" id="KW-0545">Nucleotide biosynthesis</keyword>
<evidence type="ECO:0000256" key="4">
    <source>
        <dbReference type="ARBA" id="ARBA00022679"/>
    </source>
</evidence>
<dbReference type="CDD" id="cd01672">
    <property type="entry name" value="TMPK"/>
    <property type="match status" value="1"/>
</dbReference>
<evidence type="ECO:0000256" key="5">
    <source>
        <dbReference type="ARBA" id="ARBA00022727"/>
    </source>
</evidence>
<organism evidence="12 13">
    <name type="scientific">Cyanobacterium aponinum 0216</name>
    <dbReference type="NCBI Taxonomy" id="2676140"/>
    <lineage>
        <taxon>Bacteria</taxon>
        <taxon>Bacillati</taxon>
        <taxon>Cyanobacteriota</taxon>
        <taxon>Cyanophyceae</taxon>
        <taxon>Oscillatoriophycideae</taxon>
        <taxon>Chroococcales</taxon>
        <taxon>Geminocystaceae</taxon>
        <taxon>Cyanobacterium</taxon>
    </lineage>
</organism>
<comment type="catalytic activity">
    <reaction evidence="9 10">
        <text>dTMP + ATP = dTDP + ADP</text>
        <dbReference type="Rhea" id="RHEA:13517"/>
        <dbReference type="ChEBI" id="CHEBI:30616"/>
        <dbReference type="ChEBI" id="CHEBI:58369"/>
        <dbReference type="ChEBI" id="CHEBI:63528"/>
        <dbReference type="ChEBI" id="CHEBI:456216"/>
        <dbReference type="EC" id="2.7.4.9"/>
    </reaction>
</comment>
<protein>
    <recommendedName>
        <fullName evidence="3 10">Thymidylate kinase</fullName>
        <ecNumber evidence="2 10">2.7.4.9</ecNumber>
    </recommendedName>
    <alternativeName>
        <fullName evidence="10">dTMP kinase</fullName>
    </alternativeName>
</protein>
<dbReference type="GO" id="GO:0006235">
    <property type="term" value="P:dTTP biosynthetic process"/>
    <property type="evidence" value="ECO:0007669"/>
    <property type="project" value="UniProtKB-UniRule"/>
</dbReference>
<dbReference type="NCBIfam" id="TIGR00041">
    <property type="entry name" value="DTMP_kinase"/>
    <property type="match status" value="1"/>
</dbReference>
<dbReference type="PANTHER" id="PTHR10344:SF4">
    <property type="entry name" value="UMP-CMP KINASE 2, MITOCHONDRIAL"/>
    <property type="match status" value="1"/>
</dbReference>
<dbReference type="PANTHER" id="PTHR10344">
    <property type="entry name" value="THYMIDYLATE KINASE"/>
    <property type="match status" value="1"/>
</dbReference>
<evidence type="ECO:0000256" key="10">
    <source>
        <dbReference type="HAMAP-Rule" id="MF_00165"/>
    </source>
</evidence>
<comment type="similarity">
    <text evidence="1 10">Belongs to the thymidylate kinase family.</text>
</comment>
<evidence type="ECO:0000256" key="7">
    <source>
        <dbReference type="ARBA" id="ARBA00022777"/>
    </source>
</evidence>
<dbReference type="SUPFAM" id="SSF52540">
    <property type="entry name" value="P-loop containing nucleoside triphosphate hydrolases"/>
    <property type="match status" value="1"/>
</dbReference>
<comment type="function">
    <text evidence="10">Phosphorylation of dTMP to form dTDP in both de novo and salvage pathways of dTTP synthesis.</text>
</comment>
<keyword evidence="6 10" id="KW-0547">Nucleotide-binding</keyword>
<evidence type="ECO:0000256" key="8">
    <source>
        <dbReference type="ARBA" id="ARBA00022840"/>
    </source>
</evidence>
<reference evidence="12 13" key="1">
    <citation type="submission" date="2019-11" db="EMBL/GenBank/DDBJ databases">
        <title>Isolation of a new High Light Tolerant Cyanobacteria.</title>
        <authorList>
            <person name="Dobson Z."/>
            <person name="Vaughn N."/>
            <person name="Vaughn M."/>
            <person name="Fromme P."/>
            <person name="Mazor Y."/>
        </authorList>
    </citation>
    <scope>NUCLEOTIDE SEQUENCE [LARGE SCALE GENOMIC DNA]</scope>
    <source>
        <strain evidence="12 13">0216</strain>
    </source>
</reference>
<evidence type="ECO:0000256" key="3">
    <source>
        <dbReference type="ARBA" id="ARBA00017144"/>
    </source>
</evidence>
<keyword evidence="4 10" id="KW-0808">Transferase</keyword>
<dbReference type="InterPro" id="IPR027417">
    <property type="entry name" value="P-loop_NTPase"/>
</dbReference>
<dbReference type="InterPro" id="IPR018095">
    <property type="entry name" value="Thymidylate_kin_CS"/>
</dbReference>
<name>A0A844GZB5_9CHRO</name>
<dbReference type="Gene3D" id="3.40.50.300">
    <property type="entry name" value="P-loop containing nucleotide triphosphate hydrolases"/>
    <property type="match status" value="1"/>
</dbReference>
<dbReference type="HAMAP" id="MF_00165">
    <property type="entry name" value="Thymidylate_kinase"/>
    <property type="match status" value="1"/>
</dbReference>
<dbReference type="GO" id="GO:0005829">
    <property type="term" value="C:cytosol"/>
    <property type="evidence" value="ECO:0007669"/>
    <property type="project" value="TreeGrafter"/>
</dbReference>
<dbReference type="GO" id="GO:0004798">
    <property type="term" value="F:dTMP kinase activity"/>
    <property type="evidence" value="ECO:0007669"/>
    <property type="project" value="UniProtKB-UniRule"/>
</dbReference>
<proteinExistence type="inferred from homology"/>
<accession>A0A844GZB5</accession>
<evidence type="ECO:0000256" key="6">
    <source>
        <dbReference type="ARBA" id="ARBA00022741"/>
    </source>
</evidence>
<dbReference type="EC" id="2.7.4.9" evidence="2 10"/>
<dbReference type="PROSITE" id="PS01331">
    <property type="entry name" value="THYMIDYLATE_KINASE"/>
    <property type="match status" value="1"/>
</dbReference>
<evidence type="ECO:0000256" key="1">
    <source>
        <dbReference type="ARBA" id="ARBA00009776"/>
    </source>
</evidence>
<sequence length="226" mass="26243">MKLSYYVNVVKLIMISEQENRGYFIVFEGIDGSGSSTQADLLHQYFLSQNQESVLSPEPSNGKIGKLLREFLANPPSFLSDDLFEQQMAYLFTADRHFHLYNNVDGVKKLVEQNINVITTRYYFSSLAYNGKTESDFHFVANLNQNFPPPDLLIYLDIPVDIALNRIGNRPFKEVYENKQKLTLVRQNFEKIIDEYKYPYLKIDACQKQTEIHQQIIDSLASAKYK</sequence>
<evidence type="ECO:0000313" key="12">
    <source>
        <dbReference type="EMBL" id="MTF40149.1"/>
    </source>
</evidence>
<dbReference type="EMBL" id="WMIA01000022">
    <property type="protein sequence ID" value="MTF40149.1"/>
    <property type="molecule type" value="Genomic_DNA"/>
</dbReference>
<dbReference type="GO" id="GO:0006233">
    <property type="term" value="P:dTDP biosynthetic process"/>
    <property type="evidence" value="ECO:0007669"/>
    <property type="project" value="InterPro"/>
</dbReference>
<gene>
    <name evidence="10 12" type="primary">tmk</name>
    <name evidence="12" type="ORF">GGC33_14600</name>
</gene>
<evidence type="ECO:0000256" key="2">
    <source>
        <dbReference type="ARBA" id="ARBA00012980"/>
    </source>
</evidence>
<dbReference type="InterPro" id="IPR039430">
    <property type="entry name" value="Thymidylate_kin-like_dom"/>
</dbReference>
<evidence type="ECO:0000256" key="9">
    <source>
        <dbReference type="ARBA" id="ARBA00048743"/>
    </source>
</evidence>